<feature type="region of interest" description="Disordered" evidence="2">
    <location>
        <begin position="297"/>
        <end position="320"/>
    </location>
</feature>
<dbReference type="GO" id="GO:0009253">
    <property type="term" value="P:peptidoglycan catabolic process"/>
    <property type="evidence" value="ECO:0007669"/>
    <property type="project" value="InterPro"/>
</dbReference>
<comment type="caution">
    <text evidence="4">The sequence shown here is derived from an EMBL/GenBank/DDBJ whole genome shotgun (WGS) entry which is preliminary data.</text>
</comment>
<evidence type="ECO:0000259" key="3">
    <source>
        <dbReference type="SMART" id="SM00646"/>
    </source>
</evidence>
<protein>
    <recommendedName>
        <fullName evidence="3">MurNAc-LAA domain-containing protein</fullName>
    </recommendedName>
</protein>
<evidence type="ECO:0000256" key="2">
    <source>
        <dbReference type="SAM" id="MobiDB-lite"/>
    </source>
</evidence>
<dbReference type="AlphaFoldDB" id="A0A644W6J6"/>
<dbReference type="Gene3D" id="3.40.630.40">
    <property type="entry name" value="Zn-dependent exopeptidases"/>
    <property type="match status" value="1"/>
</dbReference>
<feature type="region of interest" description="Disordered" evidence="2">
    <location>
        <begin position="132"/>
        <end position="173"/>
    </location>
</feature>
<sequence length="529" mass="56251">MLRQRVRSFAAALCLLALIVLPAAGADVMDLYSGSSRAGQVASEKRGSGIMVSARDMAGVLGLETSEKGDTLIVTAGRSKLQLVAGAAAAWLDAELVPLAASTVQEGKEWLVESRSALKVFEGLLLRSGKPGNLRWEGTPHAGTPSSSPSSPSPQPPEARVSAPQPSLPAGPVISAVRWGSDDDKIRAVLDYEGPNAPEIQQGAGSVKVAFLLGKSGVPDLNSPHGEVKVSSVNFGDRVVIEFSSSLPLKEIIPLEGPPRIVIDFSRTGTPVSVKNPKPSKTPPAIQTVPPAVQVRDPNRKKGPKVVVIDPGHGGKDPGAVANGIREKDVNLSISRLLAQKLKKAGYDARLTRDKDIYLTLQQRTDLANKWNADVFVSIHANALPPGKHATGMEIYLMALPTDKDAMQLALIENREIAEGSNGESAKAADKKTRLLLSILGDMQQNAKINESTGFAEYLFKEGSQGGLKMRRVAQAPFFVLRGAAMPAVLIETGFLTEKSEARMLNDTKYQQKMASSLAGGIADYLTRN</sequence>
<dbReference type="Pfam" id="PF01520">
    <property type="entry name" value="Amidase_3"/>
    <property type="match status" value="1"/>
</dbReference>
<dbReference type="PANTHER" id="PTHR30404:SF0">
    <property type="entry name" value="N-ACETYLMURAMOYL-L-ALANINE AMIDASE AMIC"/>
    <property type="match status" value="1"/>
</dbReference>
<dbReference type="PANTHER" id="PTHR30404">
    <property type="entry name" value="N-ACETYLMURAMOYL-L-ALANINE AMIDASE"/>
    <property type="match status" value="1"/>
</dbReference>
<accession>A0A644W6J6</accession>
<reference evidence="4" key="1">
    <citation type="submission" date="2019-08" db="EMBL/GenBank/DDBJ databases">
        <authorList>
            <person name="Kucharzyk K."/>
            <person name="Murdoch R.W."/>
            <person name="Higgins S."/>
            <person name="Loffler F."/>
        </authorList>
    </citation>
    <scope>NUCLEOTIDE SEQUENCE</scope>
</reference>
<dbReference type="FunFam" id="3.40.630.40:FF:000005">
    <property type="entry name" value="N-acetylmuramoyl-L-alanine amidase (AmiA)"/>
    <property type="match status" value="1"/>
</dbReference>
<organism evidence="4">
    <name type="scientific">bioreactor metagenome</name>
    <dbReference type="NCBI Taxonomy" id="1076179"/>
    <lineage>
        <taxon>unclassified sequences</taxon>
        <taxon>metagenomes</taxon>
        <taxon>ecological metagenomes</taxon>
    </lineage>
</organism>
<dbReference type="InterPro" id="IPR050695">
    <property type="entry name" value="N-acetylmuramoyl_amidase_3"/>
</dbReference>
<feature type="domain" description="MurNAc-LAA" evidence="3">
    <location>
        <begin position="365"/>
        <end position="523"/>
    </location>
</feature>
<dbReference type="SUPFAM" id="SSF53187">
    <property type="entry name" value="Zn-dependent exopeptidases"/>
    <property type="match status" value="1"/>
</dbReference>
<name>A0A644W6J6_9ZZZZ</name>
<gene>
    <name evidence="4" type="ORF">SDC9_45642</name>
</gene>
<dbReference type="GO" id="GO:0008745">
    <property type="term" value="F:N-acetylmuramoyl-L-alanine amidase activity"/>
    <property type="evidence" value="ECO:0007669"/>
    <property type="project" value="InterPro"/>
</dbReference>
<evidence type="ECO:0000313" key="4">
    <source>
        <dbReference type="EMBL" id="MPL99424.1"/>
    </source>
</evidence>
<dbReference type="CDD" id="cd02696">
    <property type="entry name" value="MurNAc-LAA"/>
    <property type="match status" value="1"/>
</dbReference>
<dbReference type="InterPro" id="IPR002508">
    <property type="entry name" value="MurNAc-LAA_cat"/>
</dbReference>
<dbReference type="GO" id="GO:0030288">
    <property type="term" value="C:outer membrane-bounded periplasmic space"/>
    <property type="evidence" value="ECO:0007669"/>
    <property type="project" value="TreeGrafter"/>
</dbReference>
<evidence type="ECO:0000256" key="1">
    <source>
        <dbReference type="ARBA" id="ARBA00022801"/>
    </source>
</evidence>
<dbReference type="SMART" id="SM00646">
    <property type="entry name" value="Ami_3"/>
    <property type="match status" value="1"/>
</dbReference>
<keyword evidence="1" id="KW-0378">Hydrolase</keyword>
<proteinExistence type="predicted"/>
<dbReference type="EMBL" id="VSSQ01000666">
    <property type="protein sequence ID" value="MPL99424.1"/>
    <property type="molecule type" value="Genomic_DNA"/>
</dbReference>